<protein>
    <submittedName>
        <fullName evidence="2">Uncharacterized protein</fullName>
    </submittedName>
</protein>
<accession>A0A0C2YIP3</accession>
<feature type="compositionally biased region" description="Basic and acidic residues" evidence="1">
    <location>
        <begin position="20"/>
        <end position="30"/>
    </location>
</feature>
<reference evidence="2 3" key="1">
    <citation type="submission" date="2014-04" db="EMBL/GenBank/DDBJ databases">
        <authorList>
            <consortium name="DOE Joint Genome Institute"/>
            <person name="Kuo A."/>
            <person name="Gay G."/>
            <person name="Dore J."/>
            <person name="Kohler A."/>
            <person name="Nagy L.G."/>
            <person name="Floudas D."/>
            <person name="Copeland A."/>
            <person name="Barry K.W."/>
            <person name="Cichocki N."/>
            <person name="Veneault-Fourrey C."/>
            <person name="LaButti K."/>
            <person name="Lindquist E.A."/>
            <person name="Lipzen A."/>
            <person name="Lundell T."/>
            <person name="Morin E."/>
            <person name="Murat C."/>
            <person name="Sun H."/>
            <person name="Tunlid A."/>
            <person name="Henrissat B."/>
            <person name="Grigoriev I.V."/>
            <person name="Hibbett D.S."/>
            <person name="Martin F."/>
            <person name="Nordberg H.P."/>
            <person name="Cantor M.N."/>
            <person name="Hua S.X."/>
        </authorList>
    </citation>
    <scope>NUCLEOTIDE SEQUENCE [LARGE SCALE GENOMIC DNA]</scope>
    <source>
        <strain evidence="3">h7</strain>
    </source>
</reference>
<reference evidence="3" key="2">
    <citation type="submission" date="2015-01" db="EMBL/GenBank/DDBJ databases">
        <title>Evolutionary Origins and Diversification of the Mycorrhizal Mutualists.</title>
        <authorList>
            <consortium name="DOE Joint Genome Institute"/>
            <consortium name="Mycorrhizal Genomics Consortium"/>
            <person name="Kohler A."/>
            <person name="Kuo A."/>
            <person name="Nagy L.G."/>
            <person name="Floudas D."/>
            <person name="Copeland A."/>
            <person name="Barry K.W."/>
            <person name="Cichocki N."/>
            <person name="Veneault-Fourrey C."/>
            <person name="LaButti K."/>
            <person name="Lindquist E.A."/>
            <person name="Lipzen A."/>
            <person name="Lundell T."/>
            <person name="Morin E."/>
            <person name="Murat C."/>
            <person name="Riley R."/>
            <person name="Ohm R."/>
            <person name="Sun H."/>
            <person name="Tunlid A."/>
            <person name="Henrissat B."/>
            <person name="Grigoriev I.V."/>
            <person name="Hibbett D.S."/>
            <person name="Martin F."/>
        </authorList>
    </citation>
    <scope>NUCLEOTIDE SEQUENCE [LARGE SCALE GENOMIC DNA]</scope>
    <source>
        <strain evidence="3">h7</strain>
    </source>
</reference>
<keyword evidence="3" id="KW-1185">Reference proteome</keyword>
<dbReference type="EMBL" id="KN831768">
    <property type="protein sequence ID" value="KIM49608.1"/>
    <property type="molecule type" value="Genomic_DNA"/>
</dbReference>
<feature type="compositionally biased region" description="Polar residues" evidence="1">
    <location>
        <begin position="175"/>
        <end position="192"/>
    </location>
</feature>
<feature type="region of interest" description="Disordered" evidence="1">
    <location>
        <begin position="175"/>
        <end position="294"/>
    </location>
</feature>
<dbReference type="AlphaFoldDB" id="A0A0C2YIP3"/>
<sequence>MPSGSPAPSSSSSRSSPEPQIRDNKSNSKKEKSKAKSTAARNEGTDPTWDYAPPPDAVLVNDNVDAGEFDWDTIHDNDDLELWLIRVPESVKPKHLEGISIDIPSSSKSARIGTIQRKRTTFDIWSVGDDQTHLVGGEELKSLSCLLPRKSKKGKLYPSPKPISHRLVVAAQAVTPTPDSSLTDADPTTQYKNPPRHSYPKEVLKHRFTPYGTLLNPVQDDSMDIDDAPVQEPQPPPSPTKKQPKTTDAVISDPPTEESKAEREVKSTKGKKRKGETADPPDVPAKKPKKTKSH</sequence>
<dbReference type="HOGENOM" id="CLU_083052_1_0_1"/>
<dbReference type="Gene3D" id="6.20.250.70">
    <property type="match status" value="1"/>
</dbReference>
<name>A0A0C2YIP3_HEBCY</name>
<dbReference type="InterPro" id="IPR013240">
    <property type="entry name" value="DNA-dir_RNA_pol1_su_RPA34"/>
</dbReference>
<feature type="compositionally biased region" description="Low complexity" evidence="1">
    <location>
        <begin position="1"/>
        <end position="19"/>
    </location>
</feature>
<feature type="compositionally biased region" description="Basic and acidic residues" evidence="1">
    <location>
        <begin position="257"/>
        <end position="267"/>
    </location>
</feature>
<proteinExistence type="predicted"/>
<feature type="region of interest" description="Disordered" evidence="1">
    <location>
        <begin position="1"/>
        <end position="61"/>
    </location>
</feature>
<evidence type="ECO:0000313" key="2">
    <source>
        <dbReference type="EMBL" id="KIM49608.1"/>
    </source>
</evidence>
<gene>
    <name evidence="2" type="ORF">M413DRAFT_438785</name>
</gene>
<dbReference type="GO" id="GO:0006360">
    <property type="term" value="P:transcription by RNA polymerase I"/>
    <property type="evidence" value="ECO:0007669"/>
    <property type="project" value="InterPro"/>
</dbReference>
<dbReference type="OrthoDB" id="76224at2759"/>
<evidence type="ECO:0000256" key="1">
    <source>
        <dbReference type="SAM" id="MobiDB-lite"/>
    </source>
</evidence>
<dbReference type="Proteomes" id="UP000053424">
    <property type="component" value="Unassembled WGS sequence"/>
</dbReference>
<dbReference type="Pfam" id="PF08208">
    <property type="entry name" value="RNA_polI_A34"/>
    <property type="match status" value="1"/>
</dbReference>
<evidence type="ECO:0000313" key="3">
    <source>
        <dbReference type="Proteomes" id="UP000053424"/>
    </source>
</evidence>
<organism evidence="2 3">
    <name type="scientific">Hebeloma cylindrosporum</name>
    <dbReference type="NCBI Taxonomy" id="76867"/>
    <lineage>
        <taxon>Eukaryota</taxon>
        <taxon>Fungi</taxon>
        <taxon>Dikarya</taxon>
        <taxon>Basidiomycota</taxon>
        <taxon>Agaricomycotina</taxon>
        <taxon>Agaricomycetes</taxon>
        <taxon>Agaricomycetidae</taxon>
        <taxon>Agaricales</taxon>
        <taxon>Agaricineae</taxon>
        <taxon>Hymenogastraceae</taxon>
        <taxon>Hebeloma</taxon>
    </lineage>
</organism>